<evidence type="ECO:0000313" key="2">
    <source>
        <dbReference type="Proteomes" id="UP000720189"/>
    </source>
</evidence>
<reference evidence="1" key="1">
    <citation type="journal article" date="2021" name="Nat. Commun.">
        <title>Genetic determinants of endophytism in the Arabidopsis root mycobiome.</title>
        <authorList>
            <person name="Mesny F."/>
            <person name="Miyauchi S."/>
            <person name="Thiergart T."/>
            <person name="Pickel B."/>
            <person name="Atanasova L."/>
            <person name="Karlsson M."/>
            <person name="Huettel B."/>
            <person name="Barry K.W."/>
            <person name="Haridas S."/>
            <person name="Chen C."/>
            <person name="Bauer D."/>
            <person name="Andreopoulos W."/>
            <person name="Pangilinan J."/>
            <person name="LaButti K."/>
            <person name="Riley R."/>
            <person name="Lipzen A."/>
            <person name="Clum A."/>
            <person name="Drula E."/>
            <person name="Henrissat B."/>
            <person name="Kohler A."/>
            <person name="Grigoriev I.V."/>
            <person name="Martin F.M."/>
            <person name="Hacquard S."/>
        </authorList>
    </citation>
    <scope>NUCLEOTIDE SEQUENCE</scope>
    <source>
        <strain evidence="1">MPI-CAGE-AT-0023</strain>
    </source>
</reference>
<sequence length="154" mass="17202">MSDRTNLPSNEETNPSHGKLFITVSPPMDFEPELNFQVPSRWSFVALNPMGNHWLTAQGRQNVTRYTLIKYDAPPAEVRFFEVASIPVSQLGDVRARVLSVLPEENPQGEDEFNRQHVRDILKNLVDGGIICEDQATDALLAVEASAQLQLEAS</sequence>
<dbReference type="GeneID" id="70230293"/>
<dbReference type="Proteomes" id="UP000720189">
    <property type="component" value="Unassembled WGS sequence"/>
</dbReference>
<keyword evidence="2" id="KW-1185">Reference proteome</keyword>
<proteinExistence type="predicted"/>
<dbReference type="EMBL" id="JAGMUX010000026">
    <property type="protein sequence ID" value="KAH7224297.1"/>
    <property type="molecule type" value="Genomic_DNA"/>
</dbReference>
<gene>
    <name evidence="1" type="ORF">BKA55DRAFT_697134</name>
</gene>
<comment type="caution">
    <text evidence="1">The sequence shown here is derived from an EMBL/GenBank/DDBJ whole genome shotgun (WGS) entry which is preliminary data.</text>
</comment>
<organism evidence="1 2">
    <name type="scientific">Fusarium redolens</name>
    <dbReference type="NCBI Taxonomy" id="48865"/>
    <lineage>
        <taxon>Eukaryota</taxon>
        <taxon>Fungi</taxon>
        <taxon>Dikarya</taxon>
        <taxon>Ascomycota</taxon>
        <taxon>Pezizomycotina</taxon>
        <taxon>Sordariomycetes</taxon>
        <taxon>Hypocreomycetidae</taxon>
        <taxon>Hypocreales</taxon>
        <taxon>Nectriaceae</taxon>
        <taxon>Fusarium</taxon>
        <taxon>Fusarium redolens species complex</taxon>
    </lineage>
</organism>
<name>A0A9P9FYM9_FUSRE</name>
<dbReference type="AlphaFoldDB" id="A0A9P9FYM9"/>
<dbReference type="OrthoDB" id="5066017at2759"/>
<evidence type="ECO:0000313" key="1">
    <source>
        <dbReference type="EMBL" id="KAH7224297.1"/>
    </source>
</evidence>
<protein>
    <submittedName>
        <fullName evidence="1">Uncharacterized protein</fullName>
    </submittedName>
</protein>
<dbReference type="RefSeq" id="XP_046042358.1">
    <property type="nucleotide sequence ID" value="XM_046200339.1"/>
</dbReference>
<accession>A0A9P9FYM9</accession>